<keyword evidence="2" id="KW-1185">Reference proteome</keyword>
<gene>
    <name evidence="1" type="ORF">D0Y65_021535</name>
</gene>
<evidence type="ECO:0000313" key="2">
    <source>
        <dbReference type="Proteomes" id="UP000289340"/>
    </source>
</evidence>
<organism evidence="1 2">
    <name type="scientific">Glycine soja</name>
    <name type="common">Wild soybean</name>
    <dbReference type="NCBI Taxonomy" id="3848"/>
    <lineage>
        <taxon>Eukaryota</taxon>
        <taxon>Viridiplantae</taxon>
        <taxon>Streptophyta</taxon>
        <taxon>Embryophyta</taxon>
        <taxon>Tracheophyta</taxon>
        <taxon>Spermatophyta</taxon>
        <taxon>Magnoliopsida</taxon>
        <taxon>eudicotyledons</taxon>
        <taxon>Gunneridae</taxon>
        <taxon>Pentapetalae</taxon>
        <taxon>rosids</taxon>
        <taxon>fabids</taxon>
        <taxon>Fabales</taxon>
        <taxon>Fabaceae</taxon>
        <taxon>Papilionoideae</taxon>
        <taxon>50 kb inversion clade</taxon>
        <taxon>NPAAA clade</taxon>
        <taxon>indigoferoid/millettioid clade</taxon>
        <taxon>Phaseoleae</taxon>
        <taxon>Glycine</taxon>
        <taxon>Glycine subgen. Soja</taxon>
    </lineage>
</organism>
<proteinExistence type="predicted"/>
<accession>A0A445JJP4</accession>
<dbReference type="AlphaFoldDB" id="A0A445JJP4"/>
<dbReference type="Proteomes" id="UP000289340">
    <property type="component" value="Chromosome 8"/>
</dbReference>
<reference evidence="1 2" key="1">
    <citation type="submission" date="2018-09" db="EMBL/GenBank/DDBJ databases">
        <title>A high-quality reference genome of wild soybean provides a powerful tool to mine soybean genomes.</title>
        <authorList>
            <person name="Xie M."/>
            <person name="Chung C.Y.L."/>
            <person name="Li M.-W."/>
            <person name="Wong F.-L."/>
            <person name="Chan T.-F."/>
            <person name="Lam H.-M."/>
        </authorList>
    </citation>
    <scope>NUCLEOTIDE SEQUENCE [LARGE SCALE GENOMIC DNA]</scope>
    <source>
        <strain evidence="2">cv. W05</strain>
        <tissue evidence="1">Hypocotyl of etiolated seedlings</tissue>
    </source>
</reference>
<feature type="non-terminal residue" evidence="1">
    <location>
        <position position="1"/>
    </location>
</feature>
<dbReference type="EMBL" id="QZWG01000008">
    <property type="protein sequence ID" value="RZB98680.1"/>
    <property type="molecule type" value="Genomic_DNA"/>
</dbReference>
<protein>
    <submittedName>
        <fullName evidence="1">Uncharacterized protein</fullName>
    </submittedName>
</protein>
<evidence type="ECO:0000313" key="1">
    <source>
        <dbReference type="EMBL" id="RZB98680.1"/>
    </source>
</evidence>
<name>A0A445JJP4_GLYSO</name>
<sequence length="108" mass="11880">SALFFLSNNATEVASYEFTTLTCIPGVITYRGAKIQSRIFSSLLAVTSVLRCTSVAVHSSLFLRPLTLSTSVLGFTFVWYLSLQVPLSSSLRFTFSASLLLTIWNSDK</sequence>
<comment type="caution">
    <text evidence="1">The sequence shown here is derived from an EMBL/GenBank/DDBJ whole genome shotgun (WGS) entry which is preliminary data.</text>
</comment>